<evidence type="ECO:0000256" key="2">
    <source>
        <dbReference type="SAM" id="Phobius"/>
    </source>
</evidence>
<reference evidence="3 4" key="1">
    <citation type="submission" date="2021-07" db="EMBL/GenBank/DDBJ databases">
        <title>Sphingomonas sp.</title>
        <authorList>
            <person name="Feng G."/>
            <person name="Li J."/>
            <person name="Pan M."/>
        </authorList>
    </citation>
    <scope>NUCLEOTIDE SEQUENCE [LARGE SCALE GENOMIC DNA]</scope>
    <source>
        <strain evidence="3 4">RRHST34</strain>
    </source>
</reference>
<evidence type="ECO:0000256" key="1">
    <source>
        <dbReference type="SAM" id="MobiDB-lite"/>
    </source>
</evidence>
<protein>
    <recommendedName>
        <fullName evidence="5">Protein TonB</fullName>
    </recommendedName>
</protein>
<feature type="region of interest" description="Disordered" evidence="1">
    <location>
        <begin position="60"/>
        <end position="110"/>
    </location>
</feature>
<sequence length="268" mass="28802">MRTATYRDSSYRTRADTGSRAVSWALALGIAALLLYALLRMGGVVRGDFGDRRPLSTFDVSAQGQRAETAATKRTERARQSGRQRTAPAKRERPVERPAETPPPLPPLAELKLPGVMILSRSDYAASDIGKIKGTAPAPGSGAEGQQSASAGAGDDTPTVGKGPGGEPLYAAEWYRRPTRAETSPYMPRGRAGWGMIACRTAPRFHVEDCRELGESPGSGIARGLRQAGWQFLVRPPRRGGQPLIGVWVRIRFDITIEPAPEQSGPGE</sequence>
<dbReference type="EMBL" id="JAHXZN010000005">
    <property type="protein sequence ID" value="MBW6532051.1"/>
    <property type="molecule type" value="Genomic_DNA"/>
</dbReference>
<keyword evidence="2" id="KW-0812">Transmembrane</keyword>
<feature type="region of interest" description="Disordered" evidence="1">
    <location>
        <begin position="135"/>
        <end position="168"/>
    </location>
</feature>
<proteinExistence type="predicted"/>
<feature type="compositionally biased region" description="Low complexity" evidence="1">
    <location>
        <begin position="138"/>
        <end position="154"/>
    </location>
</feature>
<keyword evidence="2" id="KW-1133">Transmembrane helix</keyword>
<evidence type="ECO:0008006" key="5">
    <source>
        <dbReference type="Google" id="ProtNLM"/>
    </source>
</evidence>
<dbReference type="RefSeq" id="WP_219749409.1">
    <property type="nucleotide sequence ID" value="NZ_JAHXZN010000005.1"/>
</dbReference>
<evidence type="ECO:0000313" key="3">
    <source>
        <dbReference type="EMBL" id="MBW6532051.1"/>
    </source>
</evidence>
<organism evidence="3 4">
    <name type="scientific">Sphingomonas citri</name>
    <dbReference type="NCBI Taxonomy" id="2862499"/>
    <lineage>
        <taxon>Bacteria</taxon>
        <taxon>Pseudomonadati</taxon>
        <taxon>Pseudomonadota</taxon>
        <taxon>Alphaproteobacteria</taxon>
        <taxon>Sphingomonadales</taxon>
        <taxon>Sphingomonadaceae</taxon>
        <taxon>Sphingomonas</taxon>
    </lineage>
</organism>
<feature type="compositionally biased region" description="Basic and acidic residues" evidence="1">
    <location>
        <begin position="89"/>
        <end position="99"/>
    </location>
</feature>
<keyword evidence="2" id="KW-0472">Membrane</keyword>
<dbReference type="Proteomes" id="UP000759103">
    <property type="component" value="Unassembled WGS sequence"/>
</dbReference>
<name>A0ABS7BR08_9SPHN</name>
<keyword evidence="4" id="KW-1185">Reference proteome</keyword>
<gene>
    <name evidence="3" type="ORF">KZ820_15020</name>
</gene>
<accession>A0ABS7BR08</accession>
<evidence type="ECO:0000313" key="4">
    <source>
        <dbReference type="Proteomes" id="UP000759103"/>
    </source>
</evidence>
<feature type="transmembrane region" description="Helical" evidence="2">
    <location>
        <begin position="21"/>
        <end position="39"/>
    </location>
</feature>
<comment type="caution">
    <text evidence="3">The sequence shown here is derived from an EMBL/GenBank/DDBJ whole genome shotgun (WGS) entry which is preliminary data.</text>
</comment>